<keyword evidence="1" id="KW-0472">Membrane</keyword>
<organism evidence="2 3">
    <name type="scientific">Priestia megaterium Q3</name>
    <dbReference type="NCBI Taxonomy" id="1452722"/>
    <lineage>
        <taxon>Bacteria</taxon>
        <taxon>Bacillati</taxon>
        <taxon>Bacillota</taxon>
        <taxon>Bacilli</taxon>
        <taxon>Bacillales</taxon>
        <taxon>Bacillaceae</taxon>
        <taxon>Priestia</taxon>
    </lineage>
</organism>
<reference evidence="2 3" key="1">
    <citation type="submission" date="2015-01" db="EMBL/GenBank/DDBJ databases">
        <title>Genome sequence of bacillus megaterium Q3.</title>
        <authorList>
            <person name="Wang Y."/>
            <person name="Luo K."/>
            <person name="Bai L."/>
            <person name="Luo F."/>
        </authorList>
    </citation>
    <scope>NUCLEOTIDE SEQUENCE [LARGE SCALE GENOMIC DNA]</scope>
    <source>
        <strain evidence="2 3">Q3</strain>
    </source>
</reference>
<accession>A0A806TC39</accession>
<name>A0A806TC39_PRIMG</name>
<evidence type="ECO:0000313" key="2">
    <source>
        <dbReference type="EMBL" id="AKP75484.1"/>
    </source>
</evidence>
<proteinExistence type="predicted"/>
<evidence type="ECO:0000313" key="3">
    <source>
        <dbReference type="Proteomes" id="UP000036410"/>
    </source>
</evidence>
<sequence>MKMKVAIGLSVFTVFTGAIALGSVYFLAGIFSFFLTVFS</sequence>
<keyword evidence="1" id="KW-0812">Transmembrane</keyword>
<dbReference type="EMBL" id="CP010586">
    <property type="protein sequence ID" value="AKP75484.1"/>
    <property type="molecule type" value="Genomic_DNA"/>
</dbReference>
<gene>
    <name evidence="2" type="ORF">AS52_00496</name>
</gene>
<dbReference type="AlphaFoldDB" id="A0A806TC39"/>
<dbReference type="Proteomes" id="UP000036410">
    <property type="component" value="Chromosome"/>
</dbReference>
<feature type="transmembrane region" description="Helical" evidence="1">
    <location>
        <begin position="12"/>
        <end position="38"/>
    </location>
</feature>
<evidence type="ECO:0000256" key="1">
    <source>
        <dbReference type="SAM" id="Phobius"/>
    </source>
</evidence>
<keyword evidence="1" id="KW-1133">Transmembrane helix</keyword>
<protein>
    <submittedName>
        <fullName evidence="2">Uncharacterized protein</fullName>
    </submittedName>
</protein>